<keyword evidence="2" id="KW-1185">Reference proteome</keyword>
<proteinExistence type="predicted"/>
<protein>
    <recommendedName>
        <fullName evidence="3">Concanavalin A-like lectin/glucanases superfamily protein</fullName>
    </recommendedName>
</protein>
<gene>
    <name evidence="1" type="ORF">J2Y69_002143</name>
</gene>
<organism evidence="1 2">
    <name type="scientific">Microbacterium resistens</name>
    <dbReference type="NCBI Taxonomy" id="156977"/>
    <lineage>
        <taxon>Bacteria</taxon>
        <taxon>Bacillati</taxon>
        <taxon>Actinomycetota</taxon>
        <taxon>Actinomycetes</taxon>
        <taxon>Micrococcales</taxon>
        <taxon>Microbacteriaceae</taxon>
        <taxon>Microbacterium</taxon>
    </lineage>
</organism>
<dbReference type="Proteomes" id="UP001259347">
    <property type="component" value="Unassembled WGS sequence"/>
</dbReference>
<name>A0ABU1SD71_9MICO</name>
<sequence length="483" mass="50161">MSTVQVYGNAWTFAGVPIPPEMHPELWFRPKTEGIGSSGLLVAVEVKANLQADGAFTVQLEADTSVYYQPVLRWLIDPTVQLPERWDWQYAEWDFLVVPGNGGNISDLANNFPPGAIVAAYGPPIVGGLVWIDLLNVTDEGAAVWSPVRNGQMVASQMVLVGRLALAAPATMAMAIRTPTDARNAVDERVTAKIADHPEVAEAAAEAVTDAMAAQHLSYSLVWATAGTVEVAGTVAAATGAPAYTAAGRFGTALSAGSVTASGGGVVVEPGSGVTYTIEGWVKAAGLPTGASRRVFFALSGQGLYVAGDATTGYASATTDSNRRWTSTTNICDGAWHHIAVTFTRASNATTVVGFWIDGAVASGAAAGTPVPAAWDSAVRLGGLSVSSSFDWYGAGSAGLIDEVRISKTARYTAAFTPPGAAFAWDANTLVLAHMNSTAYSYAGVGHAYPARPSGAPGGAVTYLGPVQPTDWLPKDRWIEVPE</sequence>
<dbReference type="Pfam" id="PF13385">
    <property type="entry name" value="Laminin_G_3"/>
    <property type="match status" value="1"/>
</dbReference>
<dbReference type="Gene3D" id="2.60.120.200">
    <property type="match status" value="1"/>
</dbReference>
<dbReference type="EMBL" id="JAVDUM010000009">
    <property type="protein sequence ID" value="MDR6867539.1"/>
    <property type="molecule type" value="Genomic_DNA"/>
</dbReference>
<evidence type="ECO:0000313" key="1">
    <source>
        <dbReference type="EMBL" id="MDR6867539.1"/>
    </source>
</evidence>
<comment type="caution">
    <text evidence="1">The sequence shown here is derived from an EMBL/GenBank/DDBJ whole genome shotgun (WGS) entry which is preliminary data.</text>
</comment>
<dbReference type="SUPFAM" id="SSF49899">
    <property type="entry name" value="Concanavalin A-like lectins/glucanases"/>
    <property type="match status" value="1"/>
</dbReference>
<dbReference type="InterPro" id="IPR013320">
    <property type="entry name" value="ConA-like_dom_sf"/>
</dbReference>
<dbReference type="RefSeq" id="WP_310020436.1">
    <property type="nucleotide sequence ID" value="NZ_JAVDUM010000009.1"/>
</dbReference>
<evidence type="ECO:0000313" key="2">
    <source>
        <dbReference type="Proteomes" id="UP001259347"/>
    </source>
</evidence>
<reference evidence="1 2" key="1">
    <citation type="submission" date="2023-07" db="EMBL/GenBank/DDBJ databases">
        <title>Sorghum-associated microbial communities from plants grown in Nebraska, USA.</title>
        <authorList>
            <person name="Schachtman D."/>
        </authorList>
    </citation>
    <scope>NUCLEOTIDE SEQUENCE [LARGE SCALE GENOMIC DNA]</scope>
    <source>
        <strain evidence="1 2">2980</strain>
    </source>
</reference>
<accession>A0ABU1SD71</accession>
<evidence type="ECO:0008006" key="3">
    <source>
        <dbReference type="Google" id="ProtNLM"/>
    </source>
</evidence>